<protein>
    <submittedName>
        <fullName evidence="2">Autism susceptibility gene 2 protein isoform X1</fullName>
    </submittedName>
</protein>
<keyword evidence="3" id="KW-1185">Reference proteome</keyword>
<evidence type="ECO:0000313" key="2">
    <source>
        <dbReference type="EMBL" id="GLD52596.1"/>
    </source>
</evidence>
<dbReference type="Proteomes" id="UP001279410">
    <property type="component" value="Unassembled WGS sequence"/>
</dbReference>
<feature type="compositionally biased region" description="Polar residues" evidence="1">
    <location>
        <begin position="80"/>
        <end position="90"/>
    </location>
</feature>
<sequence>MDVIGIDMPWNAKVSLGFSQPSTPKGKVNSVFGTKEGPEDTYVGSPTTTPGTDLTHPPSFPHPHSGPKPDSVDRNRHSNRSSPASAPVSYQISSLIRSNSQNSSDSGRHHSGSVDRVREAEKELLERLRDSSTLADVKVKESRSPGKEMLERRPSEDSIKPTPAFSFPLLQGSDQ</sequence>
<gene>
    <name evidence="2" type="ORF">AKAME5_000547100</name>
</gene>
<accession>A0AAD3MFH8</accession>
<evidence type="ECO:0000313" key="3">
    <source>
        <dbReference type="Proteomes" id="UP001279410"/>
    </source>
</evidence>
<evidence type="ECO:0000256" key="1">
    <source>
        <dbReference type="SAM" id="MobiDB-lite"/>
    </source>
</evidence>
<name>A0AAD3MFH8_LATJO</name>
<feature type="compositionally biased region" description="Basic and acidic residues" evidence="1">
    <location>
        <begin position="106"/>
        <end position="122"/>
    </location>
</feature>
<feature type="compositionally biased region" description="Low complexity" evidence="1">
    <location>
        <begin position="91"/>
        <end position="105"/>
    </location>
</feature>
<feature type="region of interest" description="Disordered" evidence="1">
    <location>
        <begin position="135"/>
        <end position="175"/>
    </location>
</feature>
<feature type="compositionally biased region" description="Basic and acidic residues" evidence="1">
    <location>
        <begin position="137"/>
        <end position="159"/>
    </location>
</feature>
<dbReference type="EMBL" id="BRZM01000014">
    <property type="protein sequence ID" value="GLD52596.1"/>
    <property type="molecule type" value="Genomic_DNA"/>
</dbReference>
<organism evidence="2 3">
    <name type="scientific">Lates japonicus</name>
    <name type="common">Japanese lates</name>
    <dbReference type="NCBI Taxonomy" id="270547"/>
    <lineage>
        <taxon>Eukaryota</taxon>
        <taxon>Metazoa</taxon>
        <taxon>Chordata</taxon>
        <taxon>Craniata</taxon>
        <taxon>Vertebrata</taxon>
        <taxon>Euteleostomi</taxon>
        <taxon>Actinopterygii</taxon>
        <taxon>Neopterygii</taxon>
        <taxon>Teleostei</taxon>
        <taxon>Neoteleostei</taxon>
        <taxon>Acanthomorphata</taxon>
        <taxon>Carangaria</taxon>
        <taxon>Carangaria incertae sedis</taxon>
        <taxon>Centropomidae</taxon>
        <taxon>Lates</taxon>
    </lineage>
</organism>
<dbReference type="AlphaFoldDB" id="A0AAD3MFH8"/>
<reference evidence="2" key="1">
    <citation type="submission" date="2022-08" db="EMBL/GenBank/DDBJ databases">
        <title>Genome sequencing of akame (Lates japonicus).</title>
        <authorList>
            <person name="Hashiguchi Y."/>
            <person name="Takahashi H."/>
        </authorList>
    </citation>
    <scope>NUCLEOTIDE SEQUENCE</scope>
    <source>
        <strain evidence="2">Kochi</strain>
    </source>
</reference>
<comment type="caution">
    <text evidence="2">The sequence shown here is derived from an EMBL/GenBank/DDBJ whole genome shotgun (WGS) entry which is preliminary data.</text>
</comment>
<proteinExistence type="predicted"/>
<feature type="region of interest" description="Disordered" evidence="1">
    <location>
        <begin position="16"/>
        <end position="122"/>
    </location>
</feature>